<dbReference type="EMBL" id="MK072209">
    <property type="protein sequence ID" value="AYV80131.1"/>
    <property type="molecule type" value="Genomic_DNA"/>
</dbReference>
<name>A0A3G5A1S0_9VIRU</name>
<gene>
    <name evidence="2" type="ORF">Gaeavirus11_11</name>
</gene>
<keyword evidence="1" id="KW-0812">Transmembrane</keyword>
<evidence type="ECO:0000313" key="2">
    <source>
        <dbReference type="EMBL" id="AYV80131.1"/>
    </source>
</evidence>
<evidence type="ECO:0000256" key="1">
    <source>
        <dbReference type="SAM" id="Phobius"/>
    </source>
</evidence>
<feature type="transmembrane region" description="Helical" evidence="1">
    <location>
        <begin position="6"/>
        <end position="23"/>
    </location>
</feature>
<accession>A0A3G5A1S0</accession>
<sequence length="73" mass="8276">MSNKTIITAIGTGITLVCISFLFHDIRRVTRSIAYDNKTVGYSGTLLKNDYNWGLLTGTFVGWASTRYYYLNK</sequence>
<keyword evidence="1" id="KW-0472">Membrane</keyword>
<keyword evidence="1" id="KW-1133">Transmembrane helix</keyword>
<protein>
    <submittedName>
        <fullName evidence="2">Uncharacterized protein</fullName>
    </submittedName>
</protein>
<reference evidence="2" key="1">
    <citation type="submission" date="2018-10" db="EMBL/GenBank/DDBJ databases">
        <title>Hidden diversity of soil giant viruses.</title>
        <authorList>
            <person name="Schulz F."/>
            <person name="Alteio L."/>
            <person name="Goudeau D."/>
            <person name="Ryan E.M."/>
            <person name="Malmstrom R.R."/>
            <person name="Blanchard J."/>
            <person name="Woyke T."/>
        </authorList>
    </citation>
    <scope>NUCLEOTIDE SEQUENCE</scope>
    <source>
        <strain evidence="2">GAV1</strain>
    </source>
</reference>
<proteinExistence type="predicted"/>
<organism evidence="2">
    <name type="scientific">Gaeavirus sp</name>
    <dbReference type="NCBI Taxonomy" id="2487767"/>
    <lineage>
        <taxon>Viruses</taxon>
        <taxon>Varidnaviria</taxon>
        <taxon>Bamfordvirae</taxon>
        <taxon>Nucleocytoviricota</taxon>
        <taxon>Megaviricetes</taxon>
        <taxon>Imitervirales</taxon>
        <taxon>Mimiviridae</taxon>
        <taxon>Klosneuvirinae</taxon>
    </lineage>
</organism>